<dbReference type="PANTHER" id="PTHR48081">
    <property type="entry name" value="AB HYDROLASE SUPERFAMILY PROTEIN C4A8.06C"/>
    <property type="match status" value="1"/>
</dbReference>
<sequence>MARDKRESDLEAQPPTRSPTQAEADDEDLQQQQQDDDDGVRVFNTRGRPDLVFQQSYLVGERTNSMSLAEQDGQSPKKRRSLIPSLGSIDDRLLKRQGTSSEGPKSPPLLSRRSRSQKRSDTIGDRRASEQKVPGLQNEEQTDTPVAATATGGPDGQREGGRLQPLKSRVADLHALHPHLANSVPSRPLLPIVAFPNQGIGKMSEYDLDAPIWSRQPYKIMYYVYFGLSIGLVFLPWFAFISLFPSRRARPTWTWKKSTLVKLYRHGTRLTFRTHTSLSRDLTKEVPHSKTLRCKFVWVKALEDSSVRGEVRKAMHVQGLKPARTCGFWYGERDGGGGVGQRATKGEKVVYHLHGGAYWIGTAHEKDVTSAVNVQLLKALDGLYSSRVHASNNGNLVTPENGKGPPPSPHPPQGGPAPNTSTGGHCKRSFSLDYRLCVPGRPEVGSYPAALLDALAGYRYLVGECGFEPENIVVAGDSAGGNLALAMCRYLRDEGIDGMPGAMLLLSPWADTSRSHSGPTNAPNKLSTSVINNYCDIISPSVSFRNTAVGALLGKLPARETYRNPYLSSISLQLSPDKGGSGPDWGFRGFPKKIYVSTGTAEISHDQHLTLAHRLAGGTRRRVPLLVGCEASRHEDPYEMAARLCYPRPEEHEVTLWPSAQNTPLGTPLGPPKGGGMELMKSKSGVEEEQPAVYRSMKATPFKRGPSRLNPASQAAGSQEEQDAQQWKRSEQVDDETASPEGAFKNTANATASNPAAGEGSPLIEGEVREADQQKGSRVTHGQAFSLEEQQRERDIEDSKKAHSSASSSSSRSFNKLAGKPNGKDETGKNERPSHHLTAYPSTSAFVNMEDEKHNGQNRRYRFVSQLGNDKHEEECNNQHAAGETRANGHGAANGKEESYFDVGGEDRVVILDECLDGIHDFTLFDWFEPERSTTWSRIARWLDQDHSSFSG</sequence>
<dbReference type="PANTHER" id="PTHR48081:SF26">
    <property type="entry name" value="ALPHA_BETA HYDROLASE FOLD-3 DOMAIN-CONTAINING PROTEIN"/>
    <property type="match status" value="1"/>
</dbReference>
<feature type="compositionally biased region" description="Basic and acidic residues" evidence="4">
    <location>
        <begin position="789"/>
        <end position="801"/>
    </location>
</feature>
<dbReference type="PROSITE" id="PS01174">
    <property type="entry name" value="LIPASE_GDXG_SER"/>
    <property type="match status" value="1"/>
</dbReference>
<evidence type="ECO:0000256" key="3">
    <source>
        <dbReference type="PROSITE-ProRule" id="PRU10038"/>
    </source>
</evidence>
<feature type="compositionally biased region" description="Low complexity" evidence="4">
    <location>
        <begin position="804"/>
        <end position="813"/>
    </location>
</feature>
<dbReference type="InterPro" id="IPR050300">
    <property type="entry name" value="GDXG_lipolytic_enzyme"/>
</dbReference>
<dbReference type="InterPro" id="IPR033140">
    <property type="entry name" value="Lipase_GDXG_put_SER_AS"/>
</dbReference>
<evidence type="ECO:0000256" key="1">
    <source>
        <dbReference type="ARBA" id="ARBA00010515"/>
    </source>
</evidence>
<organism evidence="7 8">
    <name type="scientific">Acaromyces ingoldii</name>
    <dbReference type="NCBI Taxonomy" id="215250"/>
    <lineage>
        <taxon>Eukaryota</taxon>
        <taxon>Fungi</taxon>
        <taxon>Dikarya</taxon>
        <taxon>Basidiomycota</taxon>
        <taxon>Ustilaginomycotina</taxon>
        <taxon>Exobasidiomycetes</taxon>
        <taxon>Exobasidiales</taxon>
        <taxon>Cryptobasidiaceae</taxon>
        <taxon>Acaromyces</taxon>
    </lineage>
</organism>
<dbReference type="SUPFAM" id="SSF53474">
    <property type="entry name" value="alpha/beta-Hydrolases"/>
    <property type="match status" value="1"/>
</dbReference>
<name>A0A316YZF4_9BASI</name>
<keyword evidence="8" id="KW-1185">Reference proteome</keyword>
<comment type="similarity">
    <text evidence="1">Belongs to the 'GDXG' lipolytic enzyme family.</text>
</comment>
<dbReference type="InParanoid" id="A0A316YZF4"/>
<feature type="domain" description="Alpha/beta hydrolase fold-3" evidence="6">
    <location>
        <begin position="432"/>
        <end position="616"/>
    </location>
</feature>
<evidence type="ECO:0000313" key="8">
    <source>
        <dbReference type="Proteomes" id="UP000245768"/>
    </source>
</evidence>
<keyword evidence="5" id="KW-0812">Transmembrane</keyword>
<feature type="compositionally biased region" description="Basic and acidic residues" evidence="4">
    <location>
        <begin position="822"/>
        <end position="834"/>
    </location>
</feature>
<accession>A0A316YZF4</accession>
<feature type="region of interest" description="Disordered" evidence="4">
    <location>
        <begin position="1"/>
        <end position="162"/>
    </location>
</feature>
<feature type="compositionally biased region" description="Polar residues" evidence="4">
    <location>
        <begin position="710"/>
        <end position="725"/>
    </location>
</feature>
<feature type="active site" evidence="3">
    <location>
        <position position="478"/>
    </location>
</feature>
<evidence type="ECO:0000256" key="4">
    <source>
        <dbReference type="SAM" id="MobiDB-lite"/>
    </source>
</evidence>
<protein>
    <recommendedName>
        <fullName evidence="6">Alpha/beta hydrolase fold-3 domain-containing protein</fullName>
    </recommendedName>
</protein>
<feature type="compositionally biased region" description="Polar residues" evidence="4">
    <location>
        <begin position="53"/>
        <end position="74"/>
    </location>
</feature>
<evidence type="ECO:0000313" key="7">
    <source>
        <dbReference type="EMBL" id="PWN94038.1"/>
    </source>
</evidence>
<dbReference type="GeneID" id="37042641"/>
<dbReference type="GO" id="GO:0016787">
    <property type="term" value="F:hydrolase activity"/>
    <property type="evidence" value="ECO:0007669"/>
    <property type="project" value="UniProtKB-KW"/>
</dbReference>
<dbReference type="OrthoDB" id="2152029at2759"/>
<gene>
    <name evidence="7" type="ORF">FA10DRAFT_264630</name>
</gene>
<feature type="compositionally biased region" description="Basic and acidic residues" evidence="4">
    <location>
        <begin position="118"/>
        <end position="130"/>
    </location>
</feature>
<dbReference type="Gene3D" id="3.40.50.1820">
    <property type="entry name" value="alpha/beta hydrolase"/>
    <property type="match status" value="1"/>
</dbReference>
<dbReference type="RefSeq" id="XP_025381236.1">
    <property type="nucleotide sequence ID" value="XM_025520725.1"/>
</dbReference>
<feature type="compositionally biased region" description="Basic and acidic residues" evidence="4">
    <location>
        <begin position="766"/>
        <end position="775"/>
    </location>
</feature>
<feature type="compositionally biased region" description="Low complexity" evidence="4">
    <location>
        <begin position="746"/>
        <end position="757"/>
    </location>
</feature>
<feature type="region of interest" description="Disordered" evidence="4">
    <location>
        <begin position="391"/>
        <end position="424"/>
    </location>
</feature>
<keyword evidence="5" id="KW-1133">Transmembrane helix</keyword>
<keyword evidence="2" id="KW-0378">Hydrolase</keyword>
<feature type="region of interest" description="Disordered" evidence="4">
    <location>
        <begin position="656"/>
        <end position="842"/>
    </location>
</feature>
<dbReference type="Pfam" id="PF07859">
    <property type="entry name" value="Abhydrolase_3"/>
    <property type="match status" value="1"/>
</dbReference>
<dbReference type="STRING" id="215250.A0A316YZF4"/>
<dbReference type="Proteomes" id="UP000245768">
    <property type="component" value="Unassembled WGS sequence"/>
</dbReference>
<keyword evidence="5" id="KW-0472">Membrane</keyword>
<feature type="transmembrane region" description="Helical" evidence="5">
    <location>
        <begin position="222"/>
        <end position="244"/>
    </location>
</feature>
<dbReference type="InterPro" id="IPR029058">
    <property type="entry name" value="AB_hydrolase_fold"/>
</dbReference>
<dbReference type="AlphaFoldDB" id="A0A316YZF4"/>
<feature type="compositionally biased region" description="Acidic residues" evidence="4">
    <location>
        <begin position="23"/>
        <end position="38"/>
    </location>
</feature>
<proteinExistence type="inferred from homology"/>
<evidence type="ECO:0000256" key="5">
    <source>
        <dbReference type="SAM" id="Phobius"/>
    </source>
</evidence>
<feature type="compositionally biased region" description="Pro residues" evidence="4">
    <location>
        <begin position="404"/>
        <end position="415"/>
    </location>
</feature>
<evidence type="ECO:0000259" key="6">
    <source>
        <dbReference type="Pfam" id="PF07859"/>
    </source>
</evidence>
<dbReference type="InterPro" id="IPR013094">
    <property type="entry name" value="AB_hydrolase_3"/>
</dbReference>
<reference evidence="7 8" key="1">
    <citation type="journal article" date="2018" name="Mol. Biol. Evol.">
        <title>Broad Genomic Sampling Reveals a Smut Pathogenic Ancestry of the Fungal Clade Ustilaginomycotina.</title>
        <authorList>
            <person name="Kijpornyongpan T."/>
            <person name="Mondo S.J."/>
            <person name="Barry K."/>
            <person name="Sandor L."/>
            <person name="Lee J."/>
            <person name="Lipzen A."/>
            <person name="Pangilinan J."/>
            <person name="LaButti K."/>
            <person name="Hainaut M."/>
            <person name="Henrissat B."/>
            <person name="Grigoriev I.V."/>
            <person name="Spatafora J.W."/>
            <person name="Aime M.C."/>
        </authorList>
    </citation>
    <scope>NUCLEOTIDE SEQUENCE [LARGE SCALE GENOMIC DNA]</scope>
    <source>
        <strain evidence="7 8">MCA 4198</strain>
    </source>
</reference>
<evidence type="ECO:0000256" key="2">
    <source>
        <dbReference type="ARBA" id="ARBA00022801"/>
    </source>
</evidence>
<dbReference type="EMBL" id="KZ819634">
    <property type="protein sequence ID" value="PWN94038.1"/>
    <property type="molecule type" value="Genomic_DNA"/>
</dbReference>